<feature type="region of interest" description="Disordered" evidence="1">
    <location>
        <begin position="649"/>
        <end position="729"/>
    </location>
</feature>
<feature type="compositionally biased region" description="Basic and acidic residues" evidence="1">
    <location>
        <begin position="700"/>
        <end position="709"/>
    </location>
</feature>
<evidence type="ECO:0000313" key="2">
    <source>
        <dbReference type="EMBL" id="GLB43279.1"/>
    </source>
</evidence>
<evidence type="ECO:0000313" key="3">
    <source>
        <dbReference type="Proteomes" id="UP001063166"/>
    </source>
</evidence>
<sequence length="729" mass="77536">MSTPTGDSTSSGADASPSNKEPLASDPGTSSTPPGESSTSSIRPEQKAFTRPQREHLMKHMPEYATYVAGLQGKGPRRLAGVKGCKSQWVMDNVYQGYVQEFKCEEEGGPNLASLQKAMIKFFSNNVKSSGDKVSDQTLLSFTSSSKPRATNAVELFAAENSEAIKQKITSDRIELGLTPRQGNLKFWHKHKNQLYSELDEEAHIKYERMAAEHNARLAEPPSREAVFAKQETLLATVAATLQRTCGWGHEGHGDVAFFVQGAYRNEQDDVKMFNNAAKTERFSDACSNFKDYRKQFRRFFEKTFPVTPAGASASKSGSAPDPLTISFNEDGLPLLPPDEPDSIAAKNARVLLTGYFEAMWKHSNTGAMPWDVLATSDRSSIGLVHEALAAYPSLHIDQMKSSEVLQLYGLIFEAQGRSEYIIKFSAETHDDDDDDDIIEIDAVEPSQAVPPPSPVVGSDILPQDPSVSAAPTLDFTSPMLQELGFTIPSSNPEPDSINAVAGGSTSGADDHSEAGSIVDTNKHSEARGRGRGSSRGRARGRGRGRGGRAGQPAEDGTPASLTPLGLSVVGAAAAAGSATGTVPTTNTTQITATHPPPIVTPVAIPHPEHAVGSPSAQSGAAKVAGRLGEASHAVASSNPVVSAAAVPTPASVPAPIPGTSQMPPLANTATVHTGTSAPVATSAVPSAVEPRRSTRKRKLAEADEEKSTRPVQKRKARERWEYVVDDEA</sequence>
<dbReference type="OrthoDB" id="3061702at2759"/>
<feature type="region of interest" description="Disordered" evidence="1">
    <location>
        <begin position="446"/>
        <end position="563"/>
    </location>
</feature>
<dbReference type="AlphaFoldDB" id="A0A9P3PXA0"/>
<keyword evidence="3" id="KW-1185">Reference proteome</keyword>
<feature type="compositionally biased region" description="Basic residues" evidence="1">
    <location>
        <begin position="530"/>
        <end position="547"/>
    </location>
</feature>
<comment type="caution">
    <text evidence="2">The sequence shown here is derived from an EMBL/GenBank/DDBJ whole genome shotgun (WGS) entry which is preliminary data.</text>
</comment>
<protein>
    <submittedName>
        <fullName evidence="2">Uncharacterized protein</fullName>
    </submittedName>
</protein>
<dbReference type="Proteomes" id="UP001063166">
    <property type="component" value="Unassembled WGS sequence"/>
</dbReference>
<feature type="compositionally biased region" description="Low complexity" evidence="1">
    <location>
        <begin position="676"/>
        <end position="689"/>
    </location>
</feature>
<evidence type="ECO:0000256" key="1">
    <source>
        <dbReference type="SAM" id="MobiDB-lite"/>
    </source>
</evidence>
<feature type="region of interest" description="Disordered" evidence="1">
    <location>
        <begin position="1"/>
        <end position="50"/>
    </location>
</feature>
<feature type="region of interest" description="Disordered" evidence="1">
    <location>
        <begin position="578"/>
        <end position="625"/>
    </location>
</feature>
<gene>
    <name evidence="2" type="ORF">LshimejAT787_1301800</name>
</gene>
<reference evidence="2" key="1">
    <citation type="submission" date="2022-07" db="EMBL/GenBank/DDBJ databases">
        <title>The genome of Lyophyllum shimeji provides insight into the initial evolution of ectomycorrhizal fungal genome.</title>
        <authorList>
            <person name="Kobayashi Y."/>
            <person name="Shibata T."/>
            <person name="Hirakawa H."/>
            <person name="Shigenobu S."/>
            <person name="Nishiyama T."/>
            <person name="Yamada A."/>
            <person name="Hasebe M."/>
            <person name="Kawaguchi M."/>
        </authorList>
    </citation>
    <scope>NUCLEOTIDE SEQUENCE</scope>
    <source>
        <strain evidence="2">AT787</strain>
    </source>
</reference>
<feature type="compositionally biased region" description="Polar residues" evidence="1">
    <location>
        <begin position="1"/>
        <end position="19"/>
    </location>
</feature>
<feature type="compositionally biased region" description="Polar residues" evidence="1">
    <location>
        <begin position="659"/>
        <end position="675"/>
    </location>
</feature>
<accession>A0A9P3PXA0</accession>
<dbReference type="EMBL" id="BRPK01000013">
    <property type="protein sequence ID" value="GLB43279.1"/>
    <property type="molecule type" value="Genomic_DNA"/>
</dbReference>
<name>A0A9P3PXA0_LYOSH</name>
<proteinExistence type="predicted"/>
<feature type="compositionally biased region" description="Low complexity" evidence="1">
    <location>
        <begin position="25"/>
        <end position="41"/>
    </location>
</feature>
<organism evidence="2 3">
    <name type="scientific">Lyophyllum shimeji</name>
    <name type="common">Hon-shimeji</name>
    <name type="synonym">Tricholoma shimeji</name>
    <dbReference type="NCBI Taxonomy" id="47721"/>
    <lineage>
        <taxon>Eukaryota</taxon>
        <taxon>Fungi</taxon>
        <taxon>Dikarya</taxon>
        <taxon>Basidiomycota</taxon>
        <taxon>Agaricomycotina</taxon>
        <taxon>Agaricomycetes</taxon>
        <taxon>Agaricomycetidae</taxon>
        <taxon>Agaricales</taxon>
        <taxon>Tricholomatineae</taxon>
        <taxon>Lyophyllaceae</taxon>
        <taxon>Lyophyllum</taxon>
    </lineage>
</organism>